<keyword evidence="4 8" id="KW-0106">Calcium</keyword>
<dbReference type="GO" id="GO:0005886">
    <property type="term" value="C:plasma membrane"/>
    <property type="evidence" value="ECO:0007669"/>
    <property type="project" value="InterPro"/>
</dbReference>
<evidence type="ECO:0000256" key="7">
    <source>
        <dbReference type="ARBA" id="ARBA00023180"/>
    </source>
</evidence>
<protein>
    <submittedName>
        <fullName evidence="13">Cadherin domain protein</fullName>
    </submittedName>
</protein>
<keyword evidence="12" id="KW-1185">Reference proteome</keyword>
<dbReference type="OMA" id="DQGKNGT"/>
<dbReference type="Gene3D" id="2.60.40.60">
    <property type="entry name" value="Cadherins"/>
    <property type="match status" value="11"/>
</dbReference>
<sequence length="1656" mass="182960">MSFMKALLLIFCVIIPNATGAPLTVKPSFVLVDEDWPLSQALPVVICPSGAQIIAGDPTHFFTVVKLNNTCSTLRLNKDFDADIDGPDGSPGESFSLVFQGQRRARATLEIQVVDVNDNPPQFVNPPAVISVSENASVGFAITKLHTRDADTGISAMARFTVDNDMFSIDKARCNGKECFTTLRLAKKLDFESQRIHHVMVTAEDGNPLSNRTLSTTHVIAIHVTDENDEPPKFVNDLSQETQLSNDQSIGDVILTLKAVDGDESMKNTTRMRYSIEENDYLAVDPDSGAVELKKLPPPGNLLRFKVTAKEEGEHGMETVGELRFRAQPTEAPKSQVTGDLCNGKVYLATFKEGESDFEEPLVIRLSKPTDPNSLHVEGGFSAFGVDTAASTNVDIRVIPVDVALIDYEKRKEFELYVTSPYGRCQINVEVIDVNDNAPKCDHDTFTFYVTENHKPTVLGEATATDADSAIDSSITYSIHGEGAEMFAISEEGEFRSLVPIDREEHDMFELTVRATDSGGKWVDCIGKVVVRDINDNTPSFEHSEYLIEIDEEKTLKQKLEAHDPDIGENGEIVYTLENVPQGLAVDASAGILFIGKLDRDTMENDTVRVVLRATDRGQPPRTSATNVTIKVKDINDNWPSFTNSRYSLVLDANISPGGVIGAVRADDADATAPNNAIRYVSDDPRFRISDSGEVIYTGEGVLSKDTSAEFRVFAVDGGDPPRNSSAVVVINEHMSSMQSEHTAQIMHNETAQRREIVWPNVGMSGYTYEILSATADGFPDDEVKEWLEIDKNTGRIHTRKHPLPVKVKQIHLYISMRKGKREVPVELIINVVDTSDSAPFFNKKSFKAVVSEDSRIGSRLLQVKADADGESPLKYTLEGTSGPIDLLEIDDEGFIMNKAKLDFESYRKLEGRVIATDRDGNRAFTNFAILLTDANDNRPIFVNGSVFTTQIDESAEIGTILELPYPLARDGDDGVFARLLYALVGDDGHFAINRSTSEISLLKKLDYEAQRSHSLTVRCVDNAGEEPFNEVFASVTVLVRDVNDNPPVIHNSDLSRLTVSADTPINTSITVLSLSDADEGGKQSVSLDANHTLFRITDKRQLVVAGQLEEYAGERLCSNIVATDSGSPPLSVSYPYCVTVYPASNNHNSPLIVYPKPESIHYFDENEQYDELLRVKVLEEESVNDVSYKFDQTFKKDWERFSLNSSGSLTSDAPFDFEKKPVYELKILACRHTNCSSVHIFVSVNDQNDNCPVFSQKDVHLSVLENDRSSLPRKIGHVPAAVDADFHADHIKICYTTDSLLFFFVNETLPVLYTNQSFDREQNEEIRFNAIAYDCQLTCHDPKKPVNGTIVVVVTIDDVNDNFPKFTEKSYHATVVQGQASPGSHLAKVHATDPDEEKKGLRYAISGAVRTPRQSYGASKSPISIDAKTGVLTASEPLRETSYSFTVIVTDGAGHEDSANVIISVVAYSQQSELLFDAPYDFIKRNQKNIERLLSNASSLTAVVDRCRQNSNFTVILAHFLDRNGEFVAVERAMRRLMSSNSTSRRELHNAYGLRDVDTVNISGPKALEVIIFGVSIAVVILLMLCICLYCRQRHSYARKLRHIAAQAAAHHASISRQPTQKINPYYTTVAASAAVRAAAHPPPPTQPPLQSTEL</sequence>
<feature type="domain" description="Cadherin" evidence="11">
    <location>
        <begin position="236"/>
        <end position="441"/>
    </location>
</feature>
<evidence type="ECO:0000256" key="10">
    <source>
        <dbReference type="SAM" id="SignalP"/>
    </source>
</evidence>
<dbReference type="SUPFAM" id="SSF49313">
    <property type="entry name" value="Cadherin-like"/>
    <property type="match status" value="11"/>
</dbReference>
<dbReference type="Proteomes" id="UP000025227">
    <property type="component" value="Unplaced"/>
</dbReference>
<evidence type="ECO:0000256" key="2">
    <source>
        <dbReference type="ARBA" id="ARBA00022692"/>
    </source>
</evidence>
<keyword evidence="3" id="KW-0677">Repeat</keyword>
<feature type="domain" description="Cadherin" evidence="11">
    <location>
        <begin position="1256"/>
        <end position="1367"/>
    </location>
</feature>
<feature type="domain" description="Cadherin" evidence="11">
    <location>
        <begin position="1052"/>
        <end position="1153"/>
    </location>
</feature>
<dbReference type="OrthoDB" id="5799622at2759"/>
<feature type="signal peptide" evidence="10">
    <location>
        <begin position="1"/>
        <end position="20"/>
    </location>
</feature>
<dbReference type="Pfam" id="PF00028">
    <property type="entry name" value="Cadherin"/>
    <property type="match status" value="4"/>
</dbReference>
<dbReference type="PANTHER" id="PTHR24028">
    <property type="entry name" value="CADHERIN-87A"/>
    <property type="match status" value="1"/>
</dbReference>
<dbReference type="PRINTS" id="PR00205">
    <property type="entry name" value="CADHERIN"/>
</dbReference>
<evidence type="ECO:0000256" key="9">
    <source>
        <dbReference type="SAM" id="Phobius"/>
    </source>
</evidence>
<dbReference type="InterPro" id="IPR020894">
    <property type="entry name" value="Cadherin_CS"/>
</dbReference>
<evidence type="ECO:0000256" key="8">
    <source>
        <dbReference type="PROSITE-ProRule" id="PRU00043"/>
    </source>
</evidence>
<keyword evidence="6 9" id="KW-0472">Membrane</keyword>
<proteinExistence type="predicted"/>
<evidence type="ECO:0000256" key="4">
    <source>
        <dbReference type="ARBA" id="ARBA00022837"/>
    </source>
</evidence>
<feature type="domain" description="Cadherin" evidence="11">
    <location>
        <begin position="124"/>
        <end position="234"/>
    </location>
</feature>
<dbReference type="GO" id="GO:0005509">
    <property type="term" value="F:calcium ion binding"/>
    <property type="evidence" value="ECO:0007669"/>
    <property type="project" value="UniProtKB-UniRule"/>
</dbReference>
<evidence type="ECO:0000313" key="13">
    <source>
        <dbReference type="WBParaSite" id="HCON_00108520-00001"/>
    </source>
</evidence>
<accession>A0A7I4YJL9</accession>
<evidence type="ECO:0000256" key="5">
    <source>
        <dbReference type="ARBA" id="ARBA00022989"/>
    </source>
</evidence>
<organism evidence="12 13">
    <name type="scientific">Haemonchus contortus</name>
    <name type="common">Barber pole worm</name>
    <dbReference type="NCBI Taxonomy" id="6289"/>
    <lineage>
        <taxon>Eukaryota</taxon>
        <taxon>Metazoa</taxon>
        <taxon>Ecdysozoa</taxon>
        <taxon>Nematoda</taxon>
        <taxon>Chromadorea</taxon>
        <taxon>Rhabditida</taxon>
        <taxon>Rhabditina</taxon>
        <taxon>Rhabditomorpha</taxon>
        <taxon>Strongyloidea</taxon>
        <taxon>Trichostrongylidae</taxon>
        <taxon>Haemonchus</taxon>
    </lineage>
</organism>
<dbReference type="GO" id="GO:0007156">
    <property type="term" value="P:homophilic cell adhesion via plasma membrane adhesion molecules"/>
    <property type="evidence" value="ECO:0007669"/>
    <property type="project" value="InterPro"/>
</dbReference>
<evidence type="ECO:0000256" key="6">
    <source>
        <dbReference type="ARBA" id="ARBA00023136"/>
    </source>
</evidence>
<dbReference type="PROSITE" id="PS00232">
    <property type="entry name" value="CADHERIN_1"/>
    <property type="match status" value="6"/>
</dbReference>
<reference evidence="13" key="1">
    <citation type="submission" date="2020-12" db="UniProtKB">
        <authorList>
            <consortium name="WormBaseParasite"/>
        </authorList>
    </citation>
    <scope>IDENTIFICATION</scope>
    <source>
        <strain evidence="13">MHco3</strain>
    </source>
</reference>
<dbReference type="CDD" id="cd11304">
    <property type="entry name" value="Cadherin_repeat"/>
    <property type="match status" value="11"/>
</dbReference>
<comment type="subcellular location">
    <subcellularLocation>
        <location evidence="1">Membrane</location>
        <topology evidence="1">Single-pass membrane protein</topology>
    </subcellularLocation>
</comment>
<keyword evidence="7" id="KW-0325">Glycoprotein</keyword>
<dbReference type="PROSITE" id="PS50268">
    <property type="entry name" value="CADHERIN_2"/>
    <property type="match status" value="12"/>
</dbReference>
<keyword evidence="10" id="KW-0732">Signal</keyword>
<dbReference type="InterPro" id="IPR050174">
    <property type="entry name" value="Protocadherin/Cadherin-CA"/>
</dbReference>
<name>A0A7I4YJL9_HAECO</name>
<dbReference type="WBParaSite" id="HCON_00108520-00001">
    <property type="protein sequence ID" value="HCON_00108520-00001"/>
    <property type="gene ID" value="HCON_00108520"/>
</dbReference>
<evidence type="ECO:0000259" key="11">
    <source>
        <dbReference type="PROSITE" id="PS50268"/>
    </source>
</evidence>
<feature type="transmembrane region" description="Helical" evidence="9">
    <location>
        <begin position="1571"/>
        <end position="1592"/>
    </location>
</feature>
<feature type="domain" description="Cadherin" evidence="11">
    <location>
        <begin position="32"/>
        <end position="123"/>
    </location>
</feature>
<evidence type="ECO:0000256" key="3">
    <source>
        <dbReference type="ARBA" id="ARBA00022737"/>
    </source>
</evidence>
<feature type="domain" description="Cadherin" evidence="11">
    <location>
        <begin position="843"/>
        <end position="942"/>
    </location>
</feature>
<keyword evidence="5 9" id="KW-1133">Transmembrane helix</keyword>
<feature type="domain" description="Cadherin" evidence="11">
    <location>
        <begin position="767"/>
        <end position="842"/>
    </location>
</feature>
<feature type="domain" description="Cadherin" evidence="11">
    <location>
        <begin position="542"/>
        <end position="642"/>
    </location>
</feature>
<feature type="domain" description="Cadherin" evidence="11">
    <location>
        <begin position="1166"/>
        <end position="1255"/>
    </location>
</feature>
<dbReference type="InterPro" id="IPR015919">
    <property type="entry name" value="Cadherin-like_sf"/>
</dbReference>
<evidence type="ECO:0000256" key="1">
    <source>
        <dbReference type="ARBA" id="ARBA00004167"/>
    </source>
</evidence>
<feature type="chain" id="PRO_5029468672" evidence="10">
    <location>
        <begin position="21"/>
        <end position="1656"/>
    </location>
</feature>
<dbReference type="InterPro" id="IPR002126">
    <property type="entry name" value="Cadherin-like_dom"/>
</dbReference>
<feature type="domain" description="Cadherin" evidence="11">
    <location>
        <begin position="1369"/>
        <end position="1482"/>
    </location>
</feature>
<dbReference type="SMART" id="SM00112">
    <property type="entry name" value="CA"/>
    <property type="match status" value="11"/>
</dbReference>
<feature type="domain" description="Cadherin" evidence="11">
    <location>
        <begin position="442"/>
        <end position="541"/>
    </location>
</feature>
<dbReference type="PANTHER" id="PTHR24028:SF328">
    <property type="entry name" value="CADHERIN-3"/>
    <property type="match status" value="1"/>
</dbReference>
<keyword evidence="2 9" id="KW-0812">Transmembrane</keyword>
<feature type="domain" description="Cadherin" evidence="11">
    <location>
        <begin position="944"/>
        <end position="1050"/>
    </location>
</feature>
<evidence type="ECO:0000313" key="12">
    <source>
        <dbReference type="Proteomes" id="UP000025227"/>
    </source>
</evidence>